<protein>
    <submittedName>
        <fullName evidence="3">Pseudouridine synthase</fullName>
    </submittedName>
</protein>
<accession>A0ABY6D0E4</accession>
<dbReference type="EMBL" id="CP106735">
    <property type="protein sequence ID" value="UXX79568.1"/>
    <property type="molecule type" value="Genomic_DNA"/>
</dbReference>
<dbReference type="RefSeq" id="WP_263051299.1">
    <property type="nucleotide sequence ID" value="NZ_CP106735.1"/>
</dbReference>
<dbReference type="SUPFAM" id="SSF55120">
    <property type="entry name" value="Pseudouridine synthase"/>
    <property type="match status" value="1"/>
</dbReference>
<comment type="similarity">
    <text evidence="1">Belongs to the pseudouridine synthase RluA family.</text>
</comment>
<dbReference type="InterPro" id="IPR020103">
    <property type="entry name" value="PsdUridine_synth_cat_dom_sf"/>
</dbReference>
<evidence type="ECO:0000259" key="2">
    <source>
        <dbReference type="Pfam" id="PF00849"/>
    </source>
</evidence>
<evidence type="ECO:0000313" key="4">
    <source>
        <dbReference type="Proteomes" id="UP001062165"/>
    </source>
</evidence>
<dbReference type="CDD" id="cd02869">
    <property type="entry name" value="PseudoU_synth_RluA_like"/>
    <property type="match status" value="1"/>
</dbReference>
<evidence type="ECO:0000256" key="1">
    <source>
        <dbReference type="ARBA" id="ARBA00010876"/>
    </source>
</evidence>
<name>A0ABY6D0E4_9BACT</name>
<gene>
    <name evidence="3" type="ORF">N7E81_00390</name>
</gene>
<dbReference type="InterPro" id="IPR006224">
    <property type="entry name" value="PsdUridine_synth_RluA-like_CS"/>
</dbReference>
<dbReference type="Gene3D" id="3.30.2350.10">
    <property type="entry name" value="Pseudouridine synthase"/>
    <property type="match status" value="1"/>
</dbReference>
<organism evidence="3 4">
    <name type="scientific">Reichenbachiella carrageenanivorans</name>
    <dbReference type="NCBI Taxonomy" id="2979869"/>
    <lineage>
        <taxon>Bacteria</taxon>
        <taxon>Pseudomonadati</taxon>
        <taxon>Bacteroidota</taxon>
        <taxon>Cytophagia</taxon>
        <taxon>Cytophagales</taxon>
        <taxon>Reichenbachiellaceae</taxon>
        <taxon>Reichenbachiella</taxon>
    </lineage>
</organism>
<evidence type="ECO:0000313" key="3">
    <source>
        <dbReference type="EMBL" id="UXX79568.1"/>
    </source>
</evidence>
<dbReference type="InterPro" id="IPR050188">
    <property type="entry name" value="RluA_PseudoU_synthase"/>
</dbReference>
<dbReference type="Pfam" id="PF00849">
    <property type="entry name" value="PseudoU_synth_2"/>
    <property type="match status" value="1"/>
</dbReference>
<dbReference type="PROSITE" id="PS01129">
    <property type="entry name" value="PSI_RLU"/>
    <property type="match status" value="1"/>
</dbReference>
<dbReference type="InterPro" id="IPR006145">
    <property type="entry name" value="PsdUridine_synth_RsuA/RluA"/>
</dbReference>
<reference evidence="3" key="1">
    <citation type="submission" date="2022-10" db="EMBL/GenBank/DDBJ databases">
        <title>Comparative genomics and taxonomic characterization of three novel marine species of genus Reichenbachiella exhibiting antioxidant and polysaccharide degradation activities.</title>
        <authorList>
            <person name="Muhammad N."/>
            <person name="Lee Y.-J."/>
            <person name="Ko J."/>
            <person name="Kim S.-G."/>
        </authorList>
    </citation>
    <scope>NUCLEOTIDE SEQUENCE</scope>
    <source>
        <strain evidence="3">Wsw4-B4</strain>
    </source>
</reference>
<feature type="domain" description="Pseudouridine synthase RsuA/RluA-like" evidence="2">
    <location>
        <begin position="18"/>
        <end position="160"/>
    </location>
</feature>
<dbReference type="PANTHER" id="PTHR21600:SF87">
    <property type="entry name" value="RNA PSEUDOURIDYLATE SYNTHASE DOMAIN-CONTAINING PROTEIN 1"/>
    <property type="match status" value="1"/>
</dbReference>
<proteinExistence type="inferred from homology"/>
<sequence length="241" mass="28001">MKKNAWKADDMIVYDDENYTIINKPSLLSTLEDRNDGDNVLSLFRAINSEYQVCHRLDKETSGALLLSKNEEAYKSAAMQFQERTVEKVYHALVKGRFMNEVIQVDVPLRTSGSGRVICDKRNGKEAVTIFRAKEFFKDYTLIEAKLLTGRTHQIRVHLSYLNFPICGDRLYGGEPIFLSSMKKGFKRKEEFEERPLFDRVALHSYSIKLTNVNKNIISKSCDYPKDMEVIMKKLNKFNKY</sequence>
<dbReference type="Proteomes" id="UP001062165">
    <property type="component" value="Chromosome"/>
</dbReference>
<keyword evidence="4" id="KW-1185">Reference proteome</keyword>
<dbReference type="PANTHER" id="PTHR21600">
    <property type="entry name" value="MITOCHONDRIAL RNA PSEUDOURIDINE SYNTHASE"/>
    <property type="match status" value="1"/>
</dbReference>